<dbReference type="Proteomes" id="UP000246635">
    <property type="component" value="Unassembled WGS sequence"/>
</dbReference>
<evidence type="ECO:0000313" key="2">
    <source>
        <dbReference type="EMBL" id="PWV96002.1"/>
    </source>
</evidence>
<feature type="compositionally biased region" description="Basic residues" evidence="1">
    <location>
        <begin position="57"/>
        <end position="70"/>
    </location>
</feature>
<sequence length="199" mass="23420">MKYRVSVNGKRRTREQVSRDRHVERLQAQAIMVDEVASQPEEHTQRQAHIGQQKQVQPHHIRIQARSRKRTRTRVAFRMLPPRQTALIYTPIRKEIRLPEQLLNKMSLPTIEAVLPIMEASRQAMVQARSSDRVLKRLQPKTFLSRSYSRFRMVEPTTARLQVNSAHQAVYRILSDRMRRFNSPIRVPPVDTDRYSAGH</sequence>
<keyword evidence="3" id="KW-1185">Reference proteome</keyword>
<name>A0A2V2YNJ7_9BACL</name>
<dbReference type="RefSeq" id="WP_110046153.1">
    <property type="nucleotide sequence ID" value="NZ_CP054613.1"/>
</dbReference>
<evidence type="ECO:0000256" key="1">
    <source>
        <dbReference type="SAM" id="MobiDB-lite"/>
    </source>
</evidence>
<evidence type="ECO:0000313" key="3">
    <source>
        <dbReference type="Proteomes" id="UP000246635"/>
    </source>
</evidence>
<accession>A0A2V2YNJ7</accession>
<comment type="caution">
    <text evidence="2">The sequence shown here is derived from an EMBL/GenBank/DDBJ whole genome shotgun (WGS) entry which is preliminary data.</text>
</comment>
<dbReference type="AlphaFoldDB" id="A0A2V2YNJ7"/>
<reference evidence="2 3" key="1">
    <citation type="submission" date="2018-05" db="EMBL/GenBank/DDBJ databases">
        <title>Genomic Encyclopedia of Type Strains, Phase III (KMG-III): the genomes of soil and plant-associated and newly described type strains.</title>
        <authorList>
            <person name="Whitman W."/>
        </authorList>
    </citation>
    <scope>NUCLEOTIDE SEQUENCE [LARGE SCALE GENOMIC DNA]</scope>
    <source>
        <strain evidence="2 3">CECT 5696</strain>
    </source>
</reference>
<protein>
    <submittedName>
        <fullName evidence="2">Uncharacterized protein</fullName>
    </submittedName>
</protein>
<feature type="region of interest" description="Disordered" evidence="1">
    <location>
        <begin position="38"/>
        <end position="70"/>
    </location>
</feature>
<proteinExistence type="predicted"/>
<gene>
    <name evidence="2" type="ORF">DFQ01_12380</name>
</gene>
<dbReference type="EMBL" id="QGTQ01000023">
    <property type="protein sequence ID" value="PWV96002.1"/>
    <property type="molecule type" value="Genomic_DNA"/>
</dbReference>
<organism evidence="2 3">
    <name type="scientific">Paenibacillus cellulosilyticus</name>
    <dbReference type="NCBI Taxonomy" id="375489"/>
    <lineage>
        <taxon>Bacteria</taxon>
        <taxon>Bacillati</taxon>
        <taxon>Bacillota</taxon>
        <taxon>Bacilli</taxon>
        <taxon>Bacillales</taxon>
        <taxon>Paenibacillaceae</taxon>
        <taxon>Paenibacillus</taxon>
    </lineage>
</organism>